<evidence type="ECO:0000313" key="11">
    <source>
        <dbReference type="EMBL" id="AFZ53441.1"/>
    </source>
</evidence>
<comment type="subunit">
    <text evidence="7 9">Forms a cylinder of 14 subunits composed of two heptameric rings stacked back-to-back. Interacts with the co-chaperonin GroES.</text>
</comment>
<dbReference type="Pfam" id="PF00118">
    <property type="entry name" value="Cpn60_TCP1"/>
    <property type="match status" value="1"/>
</dbReference>
<feature type="binding site" evidence="7">
    <location>
        <position position="50"/>
    </location>
    <ligand>
        <name>ATP</name>
        <dbReference type="ChEBI" id="CHEBI:30616"/>
    </ligand>
</feature>
<dbReference type="eggNOG" id="COG0459">
    <property type="taxonomic scope" value="Bacteria"/>
</dbReference>
<dbReference type="NCBIfam" id="NF000592">
    <property type="entry name" value="PRK00013.1"/>
    <property type="match status" value="1"/>
</dbReference>
<feature type="binding site" evidence="7">
    <location>
        <begin position="86"/>
        <end position="90"/>
    </location>
    <ligand>
        <name>ATP</name>
        <dbReference type="ChEBI" id="CHEBI:30616"/>
    </ligand>
</feature>
<dbReference type="PROSITE" id="PS00296">
    <property type="entry name" value="CHAPERONINS_CPN60"/>
    <property type="match status" value="1"/>
</dbReference>
<dbReference type="InterPro" id="IPR002423">
    <property type="entry name" value="Cpn60/GroEL/TCP-1"/>
</dbReference>
<dbReference type="GO" id="GO:0005737">
    <property type="term" value="C:cytoplasm"/>
    <property type="evidence" value="ECO:0007669"/>
    <property type="project" value="UniProtKB-SubCell"/>
</dbReference>
<dbReference type="Proteomes" id="UP000010480">
    <property type="component" value="Chromosome"/>
</dbReference>
<dbReference type="PRINTS" id="PR00298">
    <property type="entry name" value="CHAPERONIN60"/>
</dbReference>
<organism evidence="11 12">
    <name type="scientific">Cyanobacterium aponinum (strain PCC 10605)</name>
    <dbReference type="NCBI Taxonomy" id="755178"/>
    <lineage>
        <taxon>Bacteria</taxon>
        <taxon>Bacillati</taxon>
        <taxon>Cyanobacteriota</taxon>
        <taxon>Cyanophyceae</taxon>
        <taxon>Oscillatoriophycideae</taxon>
        <taxon>Chroococcales</taxon>
        <taxon>Geminocystaceae</taxon>
        <taxon>Cyanobacterium</taxon>
    </lineage>
</organism>
<dbReference type="InterPro" id="IPR018370">
    <property type="entry name" value="Chaperonin_Cpn60_CS"/>
</dbReference>
<evidence type="ECO:0000256" key="2">
    <source>
        <dbReference type="ARBA" id="ARBA00022490"/>
    </source>
</evidence>
<feature type="binding site" evidence="7">
    <location>
        <position position="413"/>
    </location>
    <ligand>
        <name>ATP</name>
        <dbReference type="ChEBI" id="CHEBI:30616"/>
    </ligand>
</feature>
<comment type="similarity">
    <text evidence="1 7 8">Belongs to the chaperonin (HSP60) family.</text>
</comment>
<feature type="binding site" evidence="7">
    <location>
        <begin position="479"/>
        <end position="481"/>
    </location>
    <ligand>
        <name>ATP</name>
        <dbReference type="ChEBI" id="CHEBI:30616"/>
    </ligand>
</feature>
<dbReference type="InterPro" id="IPR001844">
    <property type="entry name" value="Cpn60/GroEL"/>
</dbReference>
<dbReference type="NCBIfam" id="NF009489">
    <property type="entry name" value="PRK12851.1"/>
    <property type="match status" value="1"/>
</dbReference>
<dbReference type="HAMAP" id="MF_00600">
    <property type="entry name" value="CH60"/>
    <property type="match status" value="1"/>
</dbReference>
<dbReference type="Gene3D" id="3.30.260.10">
    <property type="entry name" value="TCP-1-like chaperonin intermediate domain"/>
    <property type="match status" value="1"/>
</dbReference>
<feature type="binding site" evidence="7">
    <location>
        <position position="495"/>
    </location>
    <ligand>
        <name>ATP</name>
        <dbReference type="ChEBI" id="CHEBI:30616"/>
    </ligand>
</feature>
<keyword evidence="3 7" id="KW-0547">Nucleotide-binding</keyword>
<keyword evidence="10" id="KW-0175">Coiled coil</keyword>
<dbReference type="EMBL" id="CP003947">
    <property type="protein sequence ID" value="AFZ53441.1"/>
    <property type="molecule type" value="Genomic_DNA"/>
</dbReference>
<dbReference type="NCBIfam" id="NF009488">
    <property type="entry name" value="PRK12850.1"/>
    <property type="match status" value="1"/>
</dbReference>
<dbReference type="Gene3D" id="1.10.560.10">
    <property type="entry name" value="GroEL-like equatorial domain"/>
    <property type="match status" value="1"/>
</dbReference>
<dbReference type="FunFam" id="3.50.7.10:FF:000001">
    <property type="entry name" value="60 kDa chaperonin"/>
    <property type="match status" value="1"/>
</dbReference>
<evidence type="ECO:0000256" key="5">
    <source>
        <dbReference type="ARBA" id="ARBA00023186"/>
    </source>
</evidence>
<keyword evidence="12" id="KW-1185">Reference proteome</keyword>
<dbReference type="InterPro" id="IPR027409">
    <property type="entry name" value="GroEL-like_apical_dom_sf"/>
</dbReference>
<dbReference type="PATRIC" id="fig|755178.3.peg.1400"/>
<dbReference type="SUPFAM" id="SSF48592">
    <property type="entry name" value="GroEL equatorial domain-like"/>
    <property type="match status" value="1"/>
</dbReference>
<sequence length="555" mass="58541">MAKIVSFKEESRRHLEQGVNALANAVKVTLGPKGRNVLLEKKFGAPEIVKDGVTVAKEIELESPLENTGARLVREVASKTKDIAGDGTTTATVIAQAIIKEGLKNVTAGANPVALRRGIDKAIALLVKEISAMAKPVEGDAIAQVATVSAGNDEEIGQMISTAMDKVTKDGVITVEESKSLATELEVVEGMQIDRGYMSPYFVTDQEKQIVEFENPLVLVTDKKISSIADLVPVLENVARAGKPLFIVAEDIEGEALATLVVNKARGVLNVAAIKAPSFGDRRKAMLQDIAILTGGRLISEEIGLSLDTTNLDDLGKARKITIEKDNTIIVADGENKAEIEKRVAQIRKQLEETDSEYDTEKLQERIAKLAGGVAVIKVGAATETELKERKLRIEDALNATKAAVDEGIVPGGGASLIHLSPKVAELRDSLTIEEEKIGADIVLRAIQAPLAQIAKNAGVEGAIVVAKVQESDANIGYNALTGQYEDLIASGIIDPAKVVRTSLQNAASIAGLVLTTEALVVEKPAPEPAMPDMGGMGGGMPGMGGMGMPGMGMM</sequence>
<evidence type="ECO:0000256" key="1">
    <source>
        <dbReference type="ARBA" id="ARBA00006607"/>
    </source>
</evidence>
<dbReference type="CDD" id="cd03344">
    <property type="entry name" value="GroEL"/>
    <property type="match status" value="1"/>
</dbReference>
<evidence type="ECO:0000256" key="10">
    <source>
        <dbReference type="SAM" id="Coils"/>
    </source>
</evidence>
<gene>
    <name evidence="7" type="primary">groEL</name>
    <name evidence="7" type="synonym">groL</name>
    <name evidence="11" type="ordered locus">Cyan10605_1326</name>
</gene>
<evidence type="ECO:0000256" key="7">
    <source>
        <dbReference type="HAMAP-Rule" id="MF_00600"/>
    </source>
</evidence>
<dbReference type="NCBIfam" id="TIGR02348">
    <property type="entry name" value="GroEL"/>
    <property type="match status" value="1"/>
</dbReference>
<name>K9Z2L4_CYAAP</name>
<keyword evidence="6 7" id="KW-0413">Isomerase</keyword>
<evidence type="ECO:0000256" key="3">
    <source>
        <dbReference type="ARBA" id="ARBA00022741"/>
    </source>
</evidence>
<dbReference type="AlphaFoldDB" id="K9Z2L4"/>
<evidence type="ECO:0000256" key="6">
    <source>
        <dbReference type="ARBA" id="ARBA00023235"/>
    </source>
</evidence>
<dbReference type="InterPro" id="IPR027413">
    <property type="entry name" value="GROEL-like_equatorial_sf"/>
</dbReference>
<dbReference type="GO" id="GO:0005524">
    <property type="term" value="F:ATP binding"/>
    <property type="evidence" value="ECO:0007669"/>
    <property type="project" value="UniProtKB-UniRule"/>
</dbReference>
<keyword evidence="5 7" id="KW-0143">Chaperone</keyword>
<comment type="function">
    <text evidence="7 9">Together with its co-chaperonin GroES, plays an essential role in assisting protein folding. The GroEL-GroES system forms a nano-cage that allows encapsulation of the non-native substrate proteins and provides a physical environment optimized to promote and accelerate protein folding.</text>
</comment>
<dbReference type="GO" id="GO:0042026">
    <property type="term" value="P:protein refolding"/>
    <property type="evidence" value="ECO:0007669"/>
    <property type="project" value="UniProtKB-UniRule"/>
</dbReference>
<dbReference type="RefSeq" id="WP_015219170.1">
    <property type="nucleotide sequence ID" value="NC_019776.1"/>
</dbReference>
<keyword evidence="4 7" id="KW-0067">ATP-binding</keyword>
<feature type="coiled-coil region" evidence="10">
    <location>
        <begin position="337"/>
        <end position="364"/>
    </location>
</feature>
<dbReference type="GO" id="GO:0140662">
    <property type="term" value="F:ATP-dependent protein folding chaperone"/>
    <property type="evidence" value="ECO:0007669"/>
    <property type="project" value="InterPro"/>
</dbReference>
<evidence type="ECO:0000256" key="9">
    <source>
        <dbReference type="RuleBase" id="RU000419"/>
    </source>
</evidence>
<dbReference type="STRING" id="755178.Cyan10605_1326"/>
<dbReference type="SUPFAM" id="SSF54849">
    <property type="entry name" value="GroEL-intermediate domain like"/>
    <property type="match status" value="1"/>
</dbReference>
<dbReference type="GO" id="GO:0016853">
    <property type="term" value="F:isomerase activity"/>
    <property type="evidence" value="ECO:0007669"/>
    <property type="project" value="UniProtKB-KW"/>
</dbReference>
<reference evidence="12" key="1">
    <citation type="journal article" date="2013" name="Proc. Natl. Acad. Sci. U.S.A.">
        <title>Improving the coverage of the cyanobacterial phylum using diversity-driven genome sequencing.</title>
        <authorList>
            <person name="Shih P.M."/>
            <person name="Wu D."/>
            <person name="Latifi A."/>
            <person name="Axen S.D."/>
            <person name="Fewer D.P."/>
            <person name="Talla E."/>
            <person name="Calteau A."/>
            <person name="Cai F."/>
            <person name="Tandeau de Marsac N."/>
            <person name="Rippka R."/>
            <person name="Herdman M."/>
            <person name="Sivonen K."/>
            <person name="Coursin T."/>
            <person name="Laurent T."/>
            <person name="Goodwin L."/>
            <person name="Nolan M."/>
            <person name="Davenport K.W."/>
            <person name="Han C.S."/>
            <person name="Rubin E.M."/>
            <person name="Eisen J.A."/>
            <person name="Woyke T."/>
            <person name="Gugger M."/>
            <person name="Kerfeld C.A."/>
        </authorList>
    </citation>
    <scope>NUCLEOTIDE SEQUENCE [LARGE SCALE GENOMIC DNA]</scope>
    <source>
        <strain evidence="12">PCC 10605</strain>
    </source>
</reference>
<dbReference type="OrthoDB" id="9766614at2"/>
<dbReference type="SUPFAM" id="SSF52029">
    <property type="entry name" value="GroEL apical domain-like"/>
    <property type="match status" value="1"/>
</dbReference>
<dbReference type="KEGG" id="can:Cyan10605_1326"/>
<dbReference type="PANTHER" id="PTHR45633">
    <property type="entry name" value="60 KDA HEAT SHOCK PROTEIN, MITOCHONDRIAL"/>
    <property type="match status" value="1"/>
</dbReference>
<keyword evidence="2 7" id="KW-0963">Cytoplasm</keyword>
<dbReference type="EC" id="5.6.1.7" evidence="7"/>
<proteinExistence type="inferred from homology"/>
<protein>
    <recommendedName>
        <fullName evidence="7">Chaperonin GroEL</fullName>
        <ecNumber evidence="7">5.6.1.7</ecNumber>
    </recommendedName>
    <alternativeName>
        <fullName evidence="7">60 kDa chaperonin</fullName>
    </alternativeName>
    <alternativeName>
        <fullName evidence="7">Chaperonin-60</fullName>
        <shortName evidence="7">Cpn60</shortName>
    </alternativeName>
</protein>
<dbReference type="GO" id="GO:0051082">
    <property type="term" value="F:unfolded protein binding"/>
    <property type="evidence" value="ECO:0007669"/>
    <property type="project" value="UniProtKB-UniRule"/>
</dbReference>
<evidence type="ECO:0000313" key="12">
    <source>
        <dbReference type="Proteomes" id="UP000010480"/>
    </source>
</evidence>
<dbReference type="InterPro" id="IPR027410">
    <property type="entry name" value="TCP-1-like_intermed_sf"/>
</dbReference>
<evidence type="ECO:0000256" key="8">
    <source>
        <dbReference type="RuleBase" id="RU000418"/>
    </source>
</evidence>
<comment type="subcellular location">
    <subcellularLocation>
        <location evidence="7">Cytoplasm</location>
    </subcellularLocation>
</comment>
<accession>K9Z2L4</accession>
<dbReference type="Gene3D" id="3.50.7.10">
    <property type="entry name" value="GroEL"/>
    <property type="match status" value="1"/>
</dbReference>
<dbReference type="HOGENOM" id="CLU_016503_3_0_3"/>
<feature type="binding site" evidence="7">
    <location>
        <begin position="29"/>
        <end position="32"/>
    </location>
    <ligand>
        <name>ATP</name>
        <dbReference type="ChEBI" id="CHEBI:30616"/>
    </ligand>
</feature>
<dbReference type="NCBIfam" id="NF009487">
    <property type="entry name" value="PRK12849.1"/>
    <property type="match status" value="1"/>
</dbReference>
<evidence type="ECO:0000256" key="4">
    <source>
        <dbReference type="ARBA" id="ARBA00022840"/>
    </source>
</evidence>